<feature type="transmembrane region" description="Helical" evidence="6">
    <location>
        <begin position="266"/>
        <end position="289"/>
    </location>
</feature>
<keyword evidence="3 6" id="KW-0812">Transmembrane</keyword>
<dbReference type="STRING" id="214095.RU97_GL001808"/>
<keyword evidence="6" id="KW-0813">Transport</keyword>
<evidence type="ECO:0000256" key="3">
    <source>
        <dbReference type="ARBA" id="ARBA00022692"/>
    </source>
</evidence>
<dbReference type="InterPro" id="IPR052536">
    <property type="entry name" value="ABC-4_Integral_Memb_Prot"/>
</dbReference>
<sequence length="651" mass="74146">MIYYSFSALTYNQPLVHRANQNVRIEGALNLGSVLIILIILVFLWSANRFYTNKRINEIWIYRLFGMRKYRIALLFLRESLVIGVFALAIGLFLGVLLSKLFAMILIKAMFLQIDSLFFISWPSMRQTIIVFLILLVIVSLRGVMTIYRFDLDDLSRTKKGKERQTPFWLELFFGVAGPLLILCGYLIAHYFVEIVLQLSDRVSENFSLLTPLFILLLCVVGTYLFFHHTVFLLMRLVKEGRYYQHLRPLMIGNLRDYFTRNRSTLTFVTIFIGVALAMIGGTASLYTLGIKAVGEANPTDYLVGKEAYPELKAVLEEQKIPVTSEVSVTYKLTGALLEQHWSNVESDRFASTVNLLKLSDYEKLKAVVPNLQTLSLADDTGALFTYWQGAMGGKLHFDRQLVLAGNKKMKLAAIKSDSLGDDTVKYLSDTLVVTDATYQALQGHEYELHYLNATIKDENTTWNLLNKKIKADWVGELFMNYQISGDKLVGYLDDQSHQVGVESAQETTVSRLDFTARYPALRYARGQYGLLIFVAMFLGVMSLIATGSILLMRQYNDQNETKERYALLKKIGIPSQDILRVIYWQTGYIFFPPMLIGICHAGFALEVYSAVISSSGYWLVGLACGFLVLIYLLFYLITVRSYLNFLRTSK</sequence>
<evidence type="ECO:0000259" key="7">
    <source>
        <dbReference type="Pfam" id="PF02687"/>
    </source>
</evidence>
<dbReference type="InterPro" id="IPR003838">
    <property type="entry name" value="ABC3_permease_C"/>
</dbReference>
<evidence type="ECO:0000256" key="6">
    <source>
        <dbReference type="PIRNR" id="PIRNR018968"/>
    </source>
</evidence>
<dbReference type="Pfam" id="PF02687">
    <property type="entry name" value="FtsX"/>
    <property type="match status" value="1"/>
</dbReference>
<feature type="transmembrane region" description="Helical" evidence="6">
    <location>
        <begin position="168"/>
        <end position="193"/>
    </location>
</feature>
<feature type="transmembrane region" description="Helical" evidence="6">
    <location>
        <begin position="589"/>
        <end position="612"/>
    </location>
</feature>
<dbReference type="Proteomes" id="UP000181884">
    <property type="component" value="Unassembled WGS sequence"/>
</dbReference>
<name>A0A1L8RF51_9ENTE</name>
<organism evidence="8 9">
    <name type="scientific">Enterococcus canis</name>
    <dbReference type="NCBI Taxonomy" id="214095"/>
    <lineage>
        <taxon>Bacteria</taxon>
        <taxon>Bacillati</taxon>
        <taxon>Bacillota</taxon>
        <taxon>Bacilli</taxon>
        <taxon>Lactobacillales</taxon>
        <taxon>Enterococcaceae</taxon>
        <taxon>Enterococcus</taxon>
    </lineage>
</organism>
<dbReference type="PIRSF" id="PIRSF018968">
    <property type="entry name" value="ABC_permease_BceB"/>
    <property type="match status" value="1"/>
</dbReference>
<comment type="subcellular location">
    <subcellularLocation>
        <location evidence="1 6">Cell membrane</location>
        <topology evidence="1 6">Multi-pass membrane protein</topology>
    </subcellularLocation>
</comment>
<feature type="transmembrane region" description="Helical" evidence="6">
    <location>
        <begin position="213"/>
        <end position="238"/>
    </location>
</feature>
<dbReference type="PANTHER" id="PTHR46795:SF3">
    <property type="entry name" value="ABC TRANSPORTER PERMEASE"/>
    <property type="match status" value="1"/>
</dbReference>
<evidence type="ECO:0000256" key="2">
    <source>
        <dbReference type="ARBA" id="ARBA00022475"/>
    </source>
</evidence>
<feature type="transmembrane region" description="Helical" evidence="6">
    <location>
        <begin position="529"/>
        <end position="553"/>
    </location>
</feature>
<dbReference type="EMBL" id="JXKH01000004">
    <property type="protein sequence ID" value="OJG18411.1"/>
    <property type="molecule type" value="Genomic_DNA"/>
</dbReference>
<proteinExistence type="inferred from homology"/>
<dbReference type="PANTHER" id="PTHR46795">
    <property type="entry name" value="ABC TRANSPORTER PERMEASE-RELATED-RELATED"/>
    <property type="match status" value="1"/>
</dbReference>
<feature type="transmembrane region" description="Helical" evidence="6">
    <location>
        <begin position="72"/>
        <end position="94"/>
    </location>
</feature>
<evidence type="ECO:0000256" key="5">
    <source>
        <dbReference type="ARBA" id="ARBA00023136"/>
    </source>
</evidence>
<feature type="transmembrane region" description="Helical" evidence="6">
    <location>
        <begin position="28"/>
        <end position="47"/>
    </location>
</feature>
<evidence type="ECO:0000313" key="8">
    <source>
        <dbReference type="EMBL" id="OJG18411.1"/>
    </source>
</evidence>
<keyword evidence="9" id="KW-1185">Reference proteome</keyword>
<gene>
    <name evidence="8" type="ORF">RU97_GL001808</name>
</gene>
<feature type="transmembrane region" description="Helical" evidence="6">
    <location>
        <begin position="128"/>
        <end position="148"/>
    </location>
</feature>
<dbReference type="AlphaFoldDB" id="A0A1L8RF51"/>
<feature type="transmembrane region" description="Helical" evidence="6">
    <location>
        <begin position="618"/>
        <end position="638"/>
    </location>
</feature>
<comment type="similarity">
    <text evidence="6">Belongs to the ABC-4 integral membrane protein family.</text>
</comment>
<comment type="caution">
    <text evidence="8">The sequence shown here is derived from an EMBL/GenBank/DDBJ whole genome shotgun (WGS) entry which is preliminary data.</text>
</comment>
<keyword evidence="4 6" id="KW-1133">Transmembrane helix</keyword>
<dbReference type="GO" id="GO:0005886">
    <property type="term" value="C:plasma membrane"/>
    <property type="evidence" value="ECO:0007669"/>
    <property type="project" value="UniProtKB-SubCell"/>
</dbReference>
<dbReference type="GO" id="GO:0055085">
    <property type="term" value="P:transmembrane transport"/>
    <property type="evidence" value="ECO:0007669"/>
    <property type="project" value="UniProtKB-UniRule"/>
</dbReference>
<evidence type="ECO:0000256" key="4">
    <source>
        <dbReference type="ARBA" id="ARBA00022989"/>
    </source>
</evidence>
<evidence type="ECO:0000313" key="9">
    <source>
        <dbReference type="Proteomes" id="UP000181884"/>
    </source>
</evidence>
<reference evidence="8 9" key="1">
    <citation type="submission" date="2014-12" db="EMBL/GenBank/DDBJ databases">
        <title>Draft genome sequences of 29 type strains of Enterococci.</title>
        <authorList>
            <person name="Zhong Z."/>
            <person name="Sun Z."/>
            <person name="Liu W."/>
            <person name="Zhang W."/>
            <person name="Zhang H."/>
        </authorList>
    </citation>
    <scope>NUCLEOTIDE SEQUENCE [LARGE SCALE GENOMIC DNA]</scope>
    <source>
        <strain evidence="8 9">DSM 17029</strain>
    </source>
</reference>
<keyword evidence="5 6" id="KW-0472">Membrane</keyword>
<protein>
    <recommendedName>
        <fullName evidence="7">ABC3 transporter permease C-terminal domain-containing protein</fullName>
    </recommendedName>
</protein>
<keyword evidence="2 6" id="KW-1003">Cell membrane</keyword>
<dbReference type="InterPro" id="IPR027022">
    <property type="entry name" value="ABC_permease_BceB-typ"/>
</dbReference>
<accession>A0A1L8RF51</accession>
<evidence type="ECO:0000256" key="1">
    <source>
        <dbReference type="ARBA" id="ARBA00004651"/>
    </source>
</evidence>
<feature type="domain" description="ABC3 transporter permease C-terminal" evidence="7">
    <location>
        <begin position="32"/>
        <end position="149"/>
    </location>
</feature>